<dbReference type="Proteomes" id="UP000255233">
    <property type="component" value="Unassembled WGS sequence"/>
</dbReference>
<sequence>MASIRNIKKDLTYLVNEVISDAYVALYFQPASQRDAIFGIVNKAAELNNALLDRINHPAEKHNPSLVRKHYAQIRRELNEGVENLFGELSDVCKASQAK</sequence>
<dbReference type="RefSeq" id="WP_027291391.1">
    <property type="nucleotide sequence ID" value="NZ_CALVFX010000001.1"/>
</dbReference>
<dbReference type="OrthoDB" id="1121857at2"/>
<evidence type="ECO:0000313" key="1">
    <source>
        <dbReference type="EMBL" id="SUE34813.1"/>
    </source>
</evidence>
<proteinExistence type="predicted"/>
<gene>
    <name evidence="1" type="ORF">NCTC11190_02047</name>
</gene>
<dbReference type="EMBL" id="UGVL01000001">
    <property type="protein sequence ID" value="SUE34813.1"/>
    <property type="molecule type" value="Genomic_DNA"/>
</dbReference>
<name>A0A379MTG4_9BACT</name>
<dbReference type="AlphaFoldDB" id="A0A379MTG4"/>
<keyword evidence="2" id="KW-1185">Reference proteome</keyword>
<reference evidence="1 2" key="1">
    <citation type="submission" date="2018-06" db="EMBL/GenBank/DDBJ databases">
        <authorList>
            <consortium name="Pathogen Informatics"/>
            <person name="Doyle S."/>
        </authorList>
    </citation>
    <scope>NUCLEOTIDE SEQUENCE [LARGE SCALE GENOMIC DNA]</scope>
    <source>
        <strain evidence="1 2">NCTC11190</strain>
    </source>
</reference>
<protein>
    <submittedName>
        <fullName evidence="1">Uncharacterized protein</fullName>
    </submittedName>
</protein>
<organism evidence="1 2">
    <name type="scientific">Rikenella microfusus</name>
    <dbReference type="NCBI Taxonomy" id="28139"/>
    <lineage>
        <taxon>Bacteria</taxon>
        <taxon>Pseudomonadati</taxon>
        <taxon>Bacteroidota</taxon>
        <taxon>Bacteroidia</taxon>
        <taxon>Bacteroidales</taxon>
        <taxon>Rikenellaceae</taxon>
        <taxon>Rikenella</taxon>
    </lineage>
</organism>
<evidence type="ECO:0000313" key="2">
    <source>
        <dbReference type="Proteomes" id="UP000255233"/>
    </source>
</evidence>
<accession>A0A379MTG4</accession>